<dbReference type="GO" id="GO:0006779">
    <property type="term" value="P:porphyrin-containing compound biosynthetic process"/>
    <property type="evidence" value="ECO:0007669"/>
    <property type="project" value="InterPro"/>
</dbReference>
<dbReference type="HOGENOM" id="CLU_1040539_0_0_2"/>
<dbReference type="AlphaFoldDB" id="A6UUL2"/>
<protein>
    <submittedName>
        <fullName evidence="2">Uroporphyrinogen-III decarboxylase-like protein</fullName>
    </submittedName>
</protein>
<name>A6UUL2_META3</name>
<dbReference type="InterPro" id="IPR052024">
    <property type="entry name" value="Methanogen_methyltrans"/>
</dbReference>
<dbReference type="PANTHER" id="PTHR47099">
    <property type="entry name" value="METHYLCOBAMIDE:COM METHYLTRANSFERASE MTBA"/>
    <property type="match status" value="1"/>
</dbReference>
<dbReference type="GeneID" id="5326470"/>
<dbReference type="SUPFAM" id="SSF51726">
    <property type="entry name" value="UROD/MetE-like"/>
    <property type="match status" value="1"/>
</dbReference>
<evidence type="ECO:0000313" key="3">
    <source>
        <dbReference type="Proteomes" id="UP000001106"/>
    </source>
</evidence>
<gene>
    <name evidence="2" type="ordered locus">Maeo_0599</name>
</gene>
<dbReference type="PANTHER" id="PTHR47099:SF1">
    <property type="entry name" value="METHYLCOBAMIDE:COM METHYLTRANSFERASE MTBA"/>
    <property type="match status" value="1"/>
</dbReference>
<accession>A6UUL2</accession>
<dbReference type="Gene3D" id="3.20.20.210">
    <property type="match status" value="1"/>
</dbReference>
<dbReference type="InterPro" id="IPR038071">
    <property type="entry name" value="UROD/MetE-like_sf"/>
</dbReference>
<dbReference type="Proteomes" id="UP000001106">
    <property type="component" value="Chromosome"/>
</dbReference>
<feature type="domain" description="Uroporphyrinogen decarboxylase (URO-D)" evidence="1">
    <location>
        <begin position="59"/>
        <end position="263"/>
    </location>
</feature>
<proteinExistence type="predicted"/>
<evidence type="ECO:0000313" key="2">
    <source>
        <dbReference type="EMBL" id="ABR56184.1"/>
    </source>
</evidence>
<dbReference type="eggNOG" id="arCOG03323">
    <property type="taxonomic scope" value="Archaea"/>
</dbReference>
<dbReference type="RefSeq" id="WP_011973316.1">
    <property type="nucleotide sequence ID" value="NC_009635.1"/>
</dbReference>
<organism evidence="2 3">
    <name type="scientific">Methanococcus aeolicus (strain ATCC BAA-1280 / DSM 17508 / OCM 812 / Nankai-3)</name>
    <dbReference type="NCBI Taxonomy" id="419665"/>
    <lineage>
        <taxon>Archaea</taxon>
        <taxon>Methanobacteriati</taxon>
        <taxon>Methanobacteriota</taxon>
        <taxon>Methanomada group</taxon>
        <taxon>Methanococci</taxon>
        <taxon>Methanococcales</taxon>
        <taxon>Methanococcaceae</taxon>
        <taxon>Methanococcus</taxon>
    </lineage>
</organism>
<dbReference type="STRING" id="419665.Maeo_0599"/>
<dbReference type="GO" id="GO:0004853">
    <property type="term" value="F:uroporphyrinogen decarboxylase activity"/>
    <property type="evidence" value="ECO:0007669"/>
    <property type="project" value="InterPro"/>
</dbReference>
<evidence type="ECO:0000259" key="1">
    <source>
        <dbReference type="Pfam" id="PF01208"/>
    </source>
</evidence>
<dbReference type="InterPro" id="IPR000257">
    <property type="entry name" value="Uroporphyrinogen_deCOase"/>
</dbReference>
<sequence length="267" mass="30383">MTPKERIDSVLDGGTNIPSVPIISPYFLNLSLNKDKELFNFHLNLYERYKPDLITLIHENVSLEIETLKILGRKIKDTYITVALDCPISYLSAIDDNFMINLYLKKEEIHSKMDNYVEYLKENIGIIIENEGIPFLGDPTAPFIGPKMYEEFGIPYLKKIFRFIKSYGAPVFLHICGELTPIIDQLKKLDIDVLSFEDSLGVVGALDCVLMGNIKPKDMLNDCIDSKINQVIKNKGKQHIIATGCELLPNTPEKNIIKLINSRVDYD</sequence>
<dbReference type="OrthoDB" id="124836at2157"/>
<reference evidence="2" key="1">
    <citation type="submission" date="2007-06" db="EMBL/GenBank/DDBJ databases">
        <title>Complete sequence of Methanococcus aeolicus Nankai-3.</title>
        <authorList>
            <consortium name="US DOE Joint Genome Institute"/>
            <person name="Copeland A."/>
            <person name="Lucas S."/>
            <person name="Lapidus A."/>
            <person name="Barry K."/>
            <person name="Glavina del Rio T."/>
            <person name="Dalin E."/>
            <person name="Tice H."/>
            <person name="Pitluck S."/>
            <person name="Chain P."/>
            <person name="Malfatti S."/>
            <person name="Shin M."/>
            <person name="Vergez L."/>
            <person name="Schmutz J."/>
            <person name="Larimer F."/>
            <person name="Land M."/>
            <person name="Hauser L."/>
            <person name="Kyrpides N."/>
            <person name="Lykidis A."/>
            <person name="Sieprawska-Lupa M."/>
            <person name="Whitman W.B."/>
            <person name="Richardson P."/>
        </authorList>
    </citation>
    <scope>NUCLEOTIDE SEQUENCE [LARGE SCALE GENOMIC DNA]</scope>
    <source>
        <strain evidence="2">Nankai-3</strain>
    </source>
</reference>
<dbReference type="EMBL" id="CP000743">
    <property type="protein sequence ID" value="ABR56184.1"/>
    <property type="molecule type" value="Genomic_DNA"/>
</dbReference>
<dbReference type="KEGG" id="mae:Maeo_0599"/>
<keyword evidence="3" id="KW-1185">Reference proteome</keyword>
<dbReference type="Pfam" id="PF01208">
    <property type="entry name" value="URO-D"/>
    <property type="match status" value="1"/>
</dbReference>